<dbReference type="PROSITE" id="PS51012">
    <property type="entry name" value="ABC_TM2"/>
    <property type="match status" value="1"/>
</dbReference>
<dbReference type="InterPro" id="IPR051784">
    <property type="entry name" value="Nod_factor_ABC_transporter"/>
</dbReference>
<sequence>MTAQATGPVAPVVLPSPSSEPTTLTRASAIIAGRVIRQFVRNRMMLIVTVAFPLLQLFMLLAAFGVLVRDTQDVDYVRRLAPLIVLTTAFSSILTTAIALWSDIRSGVFDRLRAMPLDMRAYVFGRIGGDFVRIMGVAVLVTLVAHTVGFRFSRGPLAVLGFFGIVALFGMMCSALAVAVALVAQHPGIIVRYVQMPTLVLTLMSSGYVPLEAFPHWIRPAVSVNPVSLAADALAGLSHRGALTAPVLGTAAWTLGVTAVCTAVATRRFAMLVKRG</sequence>
<gene>
    <name evidence="9" type="ORF">CW362_17380</name>
</gene>
<accession>A0A2I0SP47</accession>
<name>A0A2I0SP47_9ACTN</name>
<keyword evidence="6" id="KW-0813">Transport</keyword>
<dbReference type="RefSeq" id="WP_103550398.1">
    <property type="nucleotide sequence ID" value="NZ_KZ626869.1"/>
</dbReference>
<dbReference type="EMBL" id="PJOS01000030">
    <property type="protein sequence ID" value="PKT71703.1"/>
    <property type="molecule type" value="Genomic_DNA"/>
</dbReference>
<dbReference type="InterPro" id="IPR013525">
    <property type="entry name" value="ABC2_TM"/>
</dbReference>
<feature type="transmembrane region" description="Helical" evidence="6">
    <location>
        <begin position="80"/>
        <end position="102"/>
    </location>
</feature>
<evidence type="ECO:0000256" key="7">
    <source>
        <dbReference type="SAM" id="MobiDB-lite"/>
    </source>
</evidence>
<feature type="transmembrane region" description="Helical" evidence="6">
    <location>
        <begin position="44"/>
        <end position="68"/>
    </location>
</feature>
<feature type="compositionally biased region" description="Low complexity" evidence="7">
    <location>
        <begin position="8"/>
        <end position="20"/>
    </location>
</feature>
<feature type="transmembrane region" description="Helical" evidence="6">
    <location>
        <begin position="243"/>
        <end position="265"/>
    </location>
</feature>
<evidence type="ECO:0000256" key="5">
    <source>
        <dbReference type="ARBA" id="ARBA00023251"/>
    </source>
</evidence>
<dbReference type="PIRSF" id="PIRSF006648">
    <property type="entry name" value="DrrB"/>
    <property type="match status" value="1"/>
</dbReference>
<evidence type="ECO:0000256" key="3">
    <source>
        <dbReference type="ARBA" id="ARBA00022989"/>
    </source>
</evidence>
<dbReference type="AlphaFoldDB" id="A0A2I0SP47"/>
<dbReference type="InterPro" id="IPR047817">
    <property type="entry name" value="ABC2_TM_bact-type"/>
</dbReference>
<keyword evidence="6" id="KW-1003">Cell membrane</keyword>
<dbReference type="OrthoDB" id="4130984at2"/>
<keyword evidence="10" id="KW-1185">Reference proteome</keyword>
<feature type="transmembrane region" description="Helical" evidence="6">
    <location>
        <begin position="157"/>
        <end position="183"/>
    </location>
</feature>
<feature type="domain" description="ABC transmembrane type-2" evidence="8">
    <location>
        <begin position="44"/>
        <end position="272"/>
    </location>
</feature>
<comment type="similarity">
    <text evidence="6">Belongs to the ABC-2 integral membrane protein family.</text>
</comment>
<keyword evidence="2 6" id="KW-0812">Transmembrane</keyword>
<evidence type="ECO:0000313" key="9">
    <source>
        <dbReference type="EMBL" id="PKT71703.1"/>
    </source>
</evidence>
<keyword evidence="3 6" id="KW-1133">Transmembrane helix</keyword>
<reference evidence="9 10" key="1">
    <citation type="submission" date="2017-12" db="EMBL/GenBank/DDBJ databases">
        <title>Streptomyces populusis sp. nov., a novel endophytic actinobacterium isolated from stems of Populus adenopoda Maxim.</title>
        <authorList>
            <person name="Wang Z."/>
        </authorList>
    </citation>
    <scope>NUCLEOTIDE SEQUENCE [LARGE SCALE GENOMIC DNA]</scope>
    <source>
        <strain evidence="9 10">A249</strain>
    </source>
</reference>
<keyword evidence="5" id="KW-0046">Antibiotic resistance</keyword>
<comment type="caution">
    <text evidence="9">The sequence shown here is derived from an EMBL/GenBank/DDBJ whole genome shotgun (WGS) entry which is preliminary data.</text>
</comment>
<comment type="subcellular location">
    <subcellularLocation>
        <location evidence="6">Cell membrane</location>
        <topology evidence="6">Multi-pass membrane protein</topology>
    </subcellularLocation>
    <subcellularLocation>
        <location evidence="1">Membrane</location>
        <topology evidence="1">Multi-pass membrane protein</topology>
    </subcellularLocation>
</comment>
<keyword evidence="4 6" id="KW-0472">Membrane</keyword>
<evidence type="ECO:0000259" key="8">
    <source>
        <dbReference type="PROSITE" id="PS51012"/>
    </source>
</evidence>
<dbReference type="GO" id="GO:0046677">
    <property type="term" value="P:response to antibiotic"/>
    <property type="evidence" value="ECO:0007669"/>
    <property type="project" value="UniProtKB-KW"/>
</dbReference>
<feature type="region of interest" description="Disordered" evidence="7">
    <location>
        <begin position="1"/>
        <end position="20"/>
    </location>
</feature>
<evidence type="ECO:0000256" key="2">
    <source>
        <dbReference type="ARBA" id="ARBA00022692"/>
    </source>
</evidence>
<protein>
    <recommendedName>
        <fullName evidence="6">Transport permease protein</fullName>
    </recommendedName>
</protein>
<dbReference type="GO" id="GO:0140359">
    <property type="term" value="F:ABC-type transporter activity"/>
    <property type="evidence" value="ECO:0007669"/>
    <property type="project" value="InterPro"/>
</dbReference>
<proteinExistence type="inferred from homology"/>
<dbReference type="GO" id="GO:0043190">
    <property type="term" value="C:ATP-binding cassette (ABC) transporter complex"/>
    <property type="evidence" value="ECO:0007669"/>
    <property type="project" value="InterPro"/>
</dbReference>
<evidence type="ECO:0000256" key="1">
    <source>
        <dbReference type="ARBA" id="ARBA00004141"/>
    </source>
</evidence>
<dbReference type="PANTHER" id="PTHR43229:SF2">
    <property type="entry name" value="NODULATION PROTEIN J"/>
    <property type="match status" value="1"/>
</dbReference>
<evidence type="ECO:0000256" key="6">
    <source>
        <dbReference type="RuleBase" id="RU361157"/>
    </source>
</evidence>
<dbReference type="Proteomes" id="UP000236178">
    <property type="component" value="Unassembled WGS sequence"/>
</dbReference>
<organism evidence="9 10">
    <name type="scientific">Streptomyces populi</name>
    <dbReference type="NCBI Taxonomy" id="2058924"/>
    <lineage>
        <taxon>Bacteria</taxon>
        <taxon>Bacillati</taxon>
        <taxon>Actinomycetota</taxon>
        <taxon>Actinomycetes</taxon>
        <taxon>Kitasatosporales</taxon>
        <taxon>Streptomycetaceae</taxon>
        <taxon>Streptomyces</taxon>
    </lineage>
</organism>
<dbReference type="Pfam" id="PF01061">
    <property type="entry name" value="ABC2_membrane"/>
    <property type="match status" value="1"/>
</dbReference>
<evidence type="ECO:0000256" key="4">
    <source>
        <dbReference type="ARBA" id="ARBA00023136"/>
    </source>
</evidence>
<dbReference type="InterPro" id="IPR000412">
    <property type="entry name" value="ABC_2_transport"/>
</dbReference>
<feature type="transmembrane region" description="Helical" evidence="6">
    <location>
        <begin position="123"/>
        <end position="145"/>
    </location>
</feature>
<feature type="transmembrane region" description="Helical" evidence="6">
    <location>
        <begin position="190"/>
        <end position="209"/>
    </location>
</feature>
<evidence type="ECO:0000313" key="10">
    <source>
        <dbReference type="Proteomes" id="UP000236178"/>
    </source>
</evidence>
<dbReference type="PANTHER" id="PTHR43229">
    <property type="entry name" value="NODULATION PROTEIN J"/>
    <property type="match status" value="1"/>
</dbReference>